<protein>
    <submittedName>
        <fullName evidence="5">Efflux RND transporter periplasmic adaptor subunit</fullName>
    </submittedName>
</protein>
<dbReference type="Gene3D" id="2.40.50.100">
    <property type="match status" value="1"/>
</dbReference>
<dbReference type="SUPFAM" id="SSF111369">
    <property type="entry name" value="HlyD-like secretion proteins"/>
    <property type="match status" value="1"/>
</dbReference>
<evidence type="ECO:0000313" key="5">
    <source>
        <dbReference type="EMBL" id="QBG36508.1"/>
    </source>
</evidence>
<dbReference type="InterPro" id="IPR058624">
    <property type="entry name" value="MdtA-like_HH"/>
</dbReference>
<dbReference type="AlphaFoldDB" id="A0A4P6P665"/>
<proteinExistence type="inferred from homology"/>
<feature type="domain" description="Multidrug resistance protein MdtA-like alpha-helical hairpin" evidence="2">
    <location>
        <begin position="107"/>
        <end position="157"/>
    </location>
</feature>
<dbReference type="Gene3D" id="1.10.287.470">
    <property type="entry name" value="Helix hairpin bin"/>
    <property type="match status" value="1"/>
</dbReference>
<dbReference type="Gene3D" id="2.40.420.20">
    <property type="match status" value="1"/>
</dbReference>
<dbReference type="KEGG" id="lsd:EMK97_12660"/>
<dbReference type="GO" id="GO:1990281">
    <property type="term" value="C:efflux pump complex"/>
    <property type="evidence" value="ECO:0007669"/>
    <property type="project" value="TreeGrafter"/>
</dbReference>
<dbReference type="OrthoDB" id="9806939at2"/>
<dbReference type="PANTHER" id="PTHR30469:SF11">
    <property type="entry name" value="BLL4320 PROTEIN"/>
    <property type="match status" value="1"/>
</dbReference>
<dbReference type="Pfam" id="PF25954">
    <property type="entry name" value="Beta-barrel_RND_2"/>
    <property type="match status" value="1"/>
</dbReference>
<gene>
    <name evidence="5" type="ORF">EMK97_12660</name>
</gene>
<dbReference type="RefSeq" id="WP_130602724.1">
    <property type="nucleotide sequence ID" value="NZ_CP034759.1"/>
</dbReference>
<comment type="similarity">
    <text evidence="1">Belongs to the membrane fusion protein (MFP) (TC 8.A.1) family.</text>
</comment>
<name>A0A4P6P665_9GAMM</name>
<dbReference type="InterPro" id="IPR006143">
    <property type="entry name" value="RND_pump_MFP"/>
</dbReference>
<dbReference type="EMBL" id="CP034759">
    <property type="protein sequence ID" value="QBG36508.1"/>
    <property type="molecule type" value="Genomic_DNA"/>
</dbReference>
<evidence type="ECO:0000313" key="6">
    <source>
        <dbReference type="Proteomes" id="UP000290244"/>
    </source>
</evidence>
<evidence type="ECO:0000259" key="2">
    <source>
        <dbReference type="Pfam" id="PF25876"/>
    </source>
</evidence>
<feature type="domain" description="CusB-like beta-barrel" evidence="3">
    <location>
        <begin position="203"/>
        <end position="271"/>
    </location>
</feature>
<evidence type="ECO:0000256" key="1">
    <source>
        <dbReference type="ARBA" id="ARBA00009477"/>
    </source>
</evidence>
<sequence>MKFTKWLIVIIALASIIFGLHSYKASLKESASAQAANMPEPSATVNSIAVSTVSFQKTVQVSGEIQPFKYLSLTNEMAGQITRLNAPSGSIVNKGQVLVELDHRDEAARLIAAKANLTLNEQTLARYIKLHKNREISEESVDQARAAVDIAKSDIAVLTTAIAKKTLVAPFTAKVAIHSLEVGQYLDKNSQVLALVGINDFTWIDFNLPQVYQELSLGETVQIKPMNQEAVFDAEIIAIDPQLSGQSRQLKYRAQVPTKTLALKPNTLVSVIAPIAEQETVIAVPDLAIKRDALGNYVFLLEEAEQGSFRAKPAKVTLGERQGDQVMIVDGLSAGQVIASKGAFKLFPGMKVFVANNESSTVAQQ</sequence>
<evidence type="ECO:0000259" key="4">
    <source>
        <dbReference type="Pfam" id="PF25975"/>
    </source>
</evidence>
<accession>A0A4P6P665</accession>
<dbReference type="InterPro" id="IPR058649">
    <property type="entry name" value="CzcB_C"/>
</dbReference>
<dbReference type="Pfam" id="PF25876">
    <property type="entry name" value="HH_MFP_RND"/>
    <property type="match status" value="1"/>
</dbReference>
<dbReference type="GO" id="GO:0015562">
    <property type="term" value="F:efflux transmembrane transporter activity"/>
    <property type="evidence" value="ECO:0007669"/>
    <property type="project" value="TreeGrafter"/>
</dbReference>
<dbReference type="InterPro" id="IPR058792">
    <property type="entry name" value="Beta-barrel_RND_2"/>
</dbReference>
<dbReference type="Gene3D" id="2.40.30.170">
    <property type="match status" value="1"/>
</dbReference>
<dbReference type="NCBIfam" id="TIGR01730">
    <property type="entry name" value="RND_mfp"/>
    <property type="match status" value="1"/>
</dbReference>
<feature type="domain" description="CzcB-like C-terminal circularly permuted SH3-like" evidence="4">
    <location>
        <begin position="283"/>
        <end position="346"/>
    </location>
</feature>
<dbReference type="PANTHER" id="PTHR30469">
    <property type="entry name" value="MULTIDRUG RESISTANCE PROTEIN MDTA"/>
    <property type="match status" value="1"/>
</dbReference>
<dbReference type="Proteomes" id="UP000290244">
    <property type="component" value="Chromosome"/>
</dbReference>
<keyword evidence="6" id="KW-1185">Reference proteome</keyword>
<evidence type="ECO:0000259" key="3">
    <source>
        <dbReference type="Pfam" id="PF25954"/>
    </source>
</evidence>
<dbReference type="Pfam" id="PF25975">
    <property type="entry name" value="CzcB_C"/>
    <property type="match status" value="1"/>
</dbReference>
<reference evidence="5 6" key="1">
    <citation type="submission" date="2018-12" db="EMBL/GenBank/DDBJ databases">
        <title>Complete genome of Litorilituus sediminis.</title>
        <authorList>
            <person name="Liu A."/>
            <person name="Rong J."/>
        </authorList>
    </citation>
    <scope>NUCLEOTIDE SEQUENCE [LARGE SCALE GENOMIC DNA]</scope>
    <source>
        <strain evidence="5 6">JCM 17549</strain>
    </source>
</reference>
<organism evidence="5 6">
    <name type="scientific">Litorilituus sediminis</name>
    <dbReference type="NCBI Taxonomy" id="718192"/>
    <lineage>
        <taxon>Bacteria</taxon>
        <taxon>Pseudomonadati</taxon>
        <taxon>Pseudomonadota</taxon>
        <taxon>Gammaproteobacteria</taxon>
        <taxon>Alteromonadales</taxon>
        <taxon>Colwelliaceae</taxon>
        <taxon>Litorilituus</taxon>
    </lineage>
</organism>